<keyword evidence="1 6" id="KW-0597">Phosphoprotein</keyword>
<dbReference type="EMBL" id="JAGQKY010000060">
    <property type="protein sequence ID" value="MCA9397535.1"/>
    <property type="molecule type" value="Genomic_DNA"/>
</dbReference>
<dbReference type="PANTHER" id="PTHR48111:SF1">
    <property type="entry name" value="TWO-COMPONENT RESPONSE REGULATOR ORR33"/>
    <property type="match status" value="1"/>
</dbReference>
<evidence type="ECO:0000256" key="5">
    <source>
        <dbReference type="ARBA" id="ARBA00023163"/>
    </source>
</evidence>
<dbReference type="InterPro" id="IPR011006">
    <property type="entry name" value="CheY-like_superfamily"/>
</dbReference>
<keyword evidence="3" id="KW-0805">Transcription regulation</keyword>
<keyword evidence="2" id="KW-0902">Two-component regulatory system</keyword>
<organism evidence="8 9">
    <name type="scientific">candidate division WWE3 bacterium</name>
    <dbReference type="NCBI Taxonomy" id="2053526"/>
    <lineage>
        <taxon>Bacteria</taxon>
        <taxon>Katanobacteria</taxon>
    </lineage>
</organism>
<dbReference type="SUPFAM" id="SSF52172">
    <property type="entry name" value="CheY-like"/>
    <property type="match status" value="1"/>
</dbReference>
<reference evidence="8" key="1">
    <citation type="submission" date="2020-04" db="EMBL/GenBank/DDBJ databases">
        <authorList>
            <person name="Zhang T."/>
        </authorList>
    </citation>
    <scope>NUCLEOTIDE SEQUENCE</scope>
    <source>
        <strain evidence="8">HKST-UBA02</strain>
    </source>
</reference>
<feature type="modified residue" description="4-aspartylphosphate" evidence="6">
    <location>
        <position position="60"/>
    </location>
</feature>
<gene>
    <name evidence="8" type="ORF">KC573_01790</name>
</gene>
<dbReference type="GO" id="GO:0005829">
    <property type="term" value="C:cytosol"/>
    <property type="evidence" value="ECO:0007669"/>
    <property type="project" value="TreeGrafter"/>
</dbReference>
<accession>A0A955LVZ6</accession>
<evidence type="ECO:0000259" key="7">
    <source>
        <dbReference type="PROSITE" id="PS50110"/>
    </source>
</evidence>
<proteinExistence type="predicted"/>
<feature type="domain" description="Response regulatory" evidence="7">
    <location>
        <begin position="11"/>
        <end position="125"/>
    </location>
</feature>
<dbReference type="GO" id="GO:0006355">
    <property type="term" value="P:regulation of DNA-templated transcription"/>
    <property type="evidence" value="ECO:0007669"/>
    <property type="project" value="TreeGrafter"/>
</dbReference>
<dbReference type="InterPro" id="IPR039420">
    <property type="entry name" value="WalR-like"/>
</dbReference>
<dbReference type="InterPro" id="IPR001789">
    <property type="entry name" value="Sig_transdc_resp-reg_receiver"/>
</dbReference>
<name>A0A955LVZ6_UNCKA</name>
<comment type="caution">
    <text evidence="8">The sequence shown here is derived from an EMBL/GenBank/DDBJ whole genome shotgun (WGS) entry which is preliminary data.</text>
</comment>
<dbReference type="Pfam" id="PF00072">
    <property type="entry name" value="Response_reg"/>
    <property type="match status" value="1"/>
</dbReference>
<reference evidence="8" key="2">
    <citation type="journal article" date="2021" name="Microbiome">
        <title>Successional dynamics and alternative stable states in a saline activated sludge microbial community over 9 years.</title>
        <authorList>
            <person name="Wang Y."/>
            <person name="Ye J."/>
            <person name="Ju F."/>
            <person name="Liu L."/>
            <person name="Boyd J.A."/>
            <person name="Deng Y."/>
            <person name="Parks D.H."/>
            <person name="Jiang X."/>
            <person name="Yin X."/>
            <person name="Woodcroft B.J."/>
            <person name="Tyson G.W."/>
            <person name="Hugenholtz P."/>
            <person name="Polz M.F."/>
            <person name="Zhang T."/>
        </authorList>
    </citation>
    <scope>NUCLEOTIDE SEQUENCE</scope>
    <source>
        <strain evidence="8">HKST-UBA02</strain>
    </source>
</reference>
<dbReference type="SMART" id="SM00448">
    <property type="entry name" value="REC"/>
    <property type="match status" value="1"/>
</dbReference>
<evidence type="ECO:0000256" key="2">
    <source>
        <dbReference type="ARBA" id="ARBA00023012"/>
    </source>
</evidence>
<evidence type="ECO:0000256" key="1">
    <source>
        <dbReference type="ARBA" id="ARBA00022553"/>
    </source>
</evidence>
<keyword evidence="5" id="KW-0804">Transcription</keyword>
<dbReference type="CDD" id="cd17574">
    <property type="entry name" value="REC_OmpR"/>
    <property type="match status" value="1"/>
</dbReference>
<protein>
    <submittedName>
        <fullName evidence="8">Response regulator</fullName>
    </submittedName>
</protein>
<dbReference type="Proteomes" id="UP000699691">
    <property type="component" value="Unassembled WGS sequence"/>
</dbReference>
<dbReference type="GO" id="GO:0032993">
    <property type="term" value="C:protein-DNA complex"/>
    <property type="evidence" value="ECO:0007669"/>
    <property type="project" value="TreeGrafter"/>
</dbReference>
<dbReference type="GO" id="GO:0000976">
    <property type="term" value="F:transcription cis-regulatory region binding"/>
    <property type="evidence" value="ECO:0007669"/>
    <property type="project" value="TreeGrafter"/>
</dbReference>
<evidence type="ECO:0000313" key="9">
    <source>
        <dbReference type="Proteomes" id="UP000699691"/>
    </source>
</evidence>
<keyword evidence="4" id="KW-0238">DNA-binding</keyword>
<dbReference type="PANTHER" id="PTHR48111">
    <property type="entry name" value="REGULATOR OF RPOS"/>
    <property type="match status" value="1"/>
</dbReference>
<dbReference type="AlphaFoldDB" id="A0A955LVZ6"/>
<dbReference type="PROSITE" id="PS50110">
    <property type="entry name" value="RESPONSE_REGULATORY"/>
    <property type="match status" value="1"/>
</dbReference>
<sequence length="131" mass="14361">MKKIMADDKKRILIAEDEKPMAKILSMKLEHSGFAVTTVHNGEDAVSALESDTYDLVLLDLIMPKKDGFQVLTDIKAKGISVPVIVTSNLSKEMEVAQAKEMGAIDYLVKTNVNLSEIVSRINAFFSGESS</sequence>
<evidence type="ECO:0000256" key="6">
    <source>
        <dbReference type="PROSITE-ProRule" id="PRU00169"/>
    </source>
</evidence>
<dbReference type="GO" id="GO:0000156">
    <property type="term" value="F:phosphorelay response regulator activity"/>
    <property type="evidence" value="ECO:0007669"/>
    <property type="project" value="TreeGrafter"/>
</dbReference>
<dbReference type="Gene3D" id="3.40.50.2300">
    <property type="match status" value="1"/>
</dbReference>
<evidence type="ECO:0000313" key="8">
    <source>
        <dbReference type="EMBL" id="MCA9397535.1"/>
    </source>
</evidence>
<evidence type="ECO:0000256" key="3">
    <source>
        <dbReference type="ARBA" id="ARBA00023015"/>
    </source>
</evidence>
<evidence type="ECO:0000256" key="4">
    <source>
        <dbReference type="ARBA" id="ARBA00023125"/>
    </source>
</evidence>